<accession>A0A2P6SAG0</accession>
<dbReference type="Pfam" id="PF03492">
    <property type="entry name" value="Methyltransf_7"/>
    <property type="match status" value="1"/>
</dbReference>
<evidence type="ECO:0000256" key="3">
    <source>
        <dbReference type="ARBA" id="ARBA00022723"/>
    </source>
</evidence>
<dbReference type="Gene3D" id="3.40.50.150">
    <property type="entry name" value="Vaccinia Virus protein VP39"/>
    <property type="match status" value="1"/>
</dbReference>
<dbReference type="OrthoDB" id="1523883at2759"/>
<dbReference type="OMA" id="YSEDMEC"/>
<gene>
    <name evidence="6" type="ORF">RchiOBHm_Chr1g0327261</name>
</gene>
<comment type="caution">
    <text evidence="6">The sequence shown here is derived from an EMBL/GenBank/DDBJ whole genome shotgun (WGS) entry which is preliminary data.</text>
</comment>
<dbReference type="InterPro" id="IPR005299">
    <property type="entry name" value="MeTrfase_7"/>
</dbReference>
<evidence type="ECO:0000313" key="7">
    <source>
        <dbReference type="Proteomes" id="UP000238479"/>
    </source>
</evidence>
<feature type="region of interest" description="Disordered" evidence="5">
    <location>
        <begin position="1"/>
        <end position="29"/>
    </location>
</feature>
<dbReference type="InterPro" id="IPR042086">
    <property type="entry name" value="MeTrfase_capping"/>
</dbReference>
<evidence type="ECO:0000313" key="6">
    <source>
        <dbReference type="EMBL" id="PRQ55680.1"/>
    </source>
</evidence>
<dbReference type="EMBL" id="PDCK01000039">
    <property type="protein sequence ID" value="PRQ55680.1"/>
    <property type="molecule type" value="Genomic_DNA"/>
</dbReference>
<dbReference type="GO" id="GO:0032259">
    <property type="term" value="P:methylation"/>
    <property type="evidence" value="ECO:0007669"/>
    <property type="project" value="UniProtKB-KW"/>
</dbReference>
<keyword evidence="1 6" id="KW-0489">Methyltransferase</keyword>
<dbReference type="EC" id="2.1.1.50" evidence="6"/>
<keyword evidence="7" id="KW-1185">Reference proteome</keyword>
<keyword evidence="2 6" id="KW-0808">Transferase</keyword>
<dbReference type="Gramene" id="PRQ55680">
    <property type="protein sequence ID" value="PRQ55680"/>
    <property type="gene ID" value="RchiOBHm_Chr1g0327261"/>
</dbReference>
<dbReference type="FunFam" id="3.40.50.150:FF:000103">
    <property type="entry name" value="SABATH methyltransferase 1"/>
    <property type="match status" value="1"/>
</dbReference>
<dbReference type="InterPro" id="IPR029063">
    <property type="entry name" value="SAM-dependent_MTases_sf"/>
</dbReference>
<name>A0A2P6SAG0_ROSCH</name>
<dbReference type="AlphaFoldDB" id="A0A2P6SAG0"/>
<evidence type="ECO:0000256" key="1">
    <source>
        <dbReference type="ARBA" id="ARBA00022603"/>
    </source>
</evidence>
<dbReference type="GO" id="GO:0030749">
    <property type="term" value="F:loganate O-methyltransferase activity"/>
    <property type="evidence" value="ECO:0007669"/>
    <property type="project" value="UniProtKB-EC"/>
</dbReference>
<protein>
    <submittedName>
        <fullName evidence="6">Putative loganate O-methyltransferase</fullName>
        <ecNumber evidence="6">2.1.1.50</ecNumber>
    </submittedName>
</protein>
<dbReference type="Proteomes" id="UP000238479">
    <property type="component" value="Chromosome 1"/>
</dbReference>
<dbReference type="PANTHER" id="PTHR31009">
    <property type="entry name" value="S-ADENOSYL-L-METHIONINE:CARBOXYL METHYLTRANSFERASE FAMILY PROTEIN"/>
    <property type="match status" value="1"/>
</dbReference>
<organism evidence="6 7">
    <name type="scientific">Rosa chinensis</name>
    <name type="common">China rose</name>
    <dbReference type="NCBI Taxonomy" id="74649"/>
    <lineage>
        <taxon>Eukaryota</taxon>
        <taxon>Viridiplantae</taxon>
        <taxon>Streptophyta</taxon>
        <taxon>Embryophyta</taxon>
        <taxon>Tracheophyta</taxon>
        <taxon>Spermatophyta</taxon>
        <taxon>Magnoliopsida</taxon>
        <taxon>eudicotyledons</taxon>
        <taxon>Gunneridae</taxon>
        <taxon>Pentapetalae</taxon>
        <taxon>rosids</taxon>
        <taxon>fabids</taxon>
        <taxon>Rosales</taxon>
        <taxon>Rosaceae</taxon>
        <taxon>Rosoideae</taxon>
        <taxon>Rosoideae incertae sedis</taxon>
        <taxon>Rosa</taxon>
    </lineage>
</organism>
<keyword evidence="4" id="KW-0460">Magnesium</keyword>
<evidence type="ECO:0000256" key="2">
    <source>
        <dbReference type="ARBA" id="ARBA00022679"/>
    </source>
</evidence>
<dbReference type="Gene3D" id="1.10.1200.270">
    <property type="entry name" value="Methyltransferase, alpha-helical capping domain"/>
    <property type="match status" value="1"/>
</dbReference>
<reference evidence="6 7" key="1">
    <citation type="journal article" date="2018" name="Nat. Genet.">
        <title>The Rosa genome provides new insights in the design of modern roses.</title>
        <authorList>
            <person name="Bendahmane M."/>
        </authorList>
    </citation>
    <scope>NUCLEOTIDE SEQUENCE [LARGE SCALE GENOMIC DNA]</scope>
    <source>
        <strain evidence="7">cv. Old Blush</strain>
    </source>
</reference>
<dbReference type="SUPFAM" id="SSF53335">
    <property type="entry name" value="S-adenosyl-L-methionine-dependent methyltransferases"/>
    <property type="match status" value="1"/>
</dbReference>
<evidence type="ECO:0000256" key="5">
    <source>
        <dbReference type="SAM" id="MobiDB-lite"/>
    </source>
</evidence>
<dbReference type="GO" id="GO:0046872">
    <property type="term" value="F:metal ion binding"/>
    <property type="evidence" value="ECO:0007669"/>
    <property type="project" value="UniProtKB-KW"/>
</dbReference>
<proteinExistence type="predicted"/>
<sequence>MAEEISSKVPEAHPMNGGDGPNSYAKNSTHQRRVVDVAKELLNKAILEKLDIDITLLSNTFHIADLGCSVGPNTFYSVENILEAVQSKYQIQGQNSQIPEFQVFFNDHAQNDFNMLFKSLPQNRQYFAVGVPGSFHGRLFPKASIHIVHSSYAIQWLSRVPEAVVDSSSSAWNKGRIHYSNSTDEVIRAHETQYSEDMECFLHSRAQEIMYGGLMILMIPGRPDGTPHSHSQANMTLQFLGLCLMDMARKGDVSEEKVDSFNIPMYTMSPQELKTAVERNGCFSIEIMSDLPHHQLVDDTITLSQLLASHLRAGMEGIVKQQFGEEIIDELFDLYRNKCEEHASIFKSGKSCNFLVVLRRTAD</sequence>
<evidence type="ECO:0000256" key="4">
    <source>
        <dbReference type="ARBA" id="ARBA00022842"/>
    </source>
</evidence>
<keyword evidence="3" id="KW-0479">Metal-binding</keyword>